<dbReference type="STRING" id="1586287.BBK82_07680"/>
<protein>
    <submittedName>
        <fullName evidence="1">Uncharacterized protein</fullName>
    </submittedName>
</protein>
<dbReference type="AlphaFoldDB" id="A0A1B2HXY4"/>
<gene>
    <name evidence="1" type="ORF">BBK82_07680</name>
</gene>
<proteinExistence type="predicted"/>
<sequence length="125" mass="13604">MVRGAKAGDGPGYTLEAIAVRISHDITEARKREDLPAYTRTVVTVLPWQRMLHIRVEGFDTVPARATSRAVITTLFDLVSTYNIIPLDSVELPLFTQHIVLVDSFGQPFAAIVGAGAGEAEPVMQ</sequence>
<organism evidence="1 2">
    <name type="scientific">Lentzea guizhouensis</name>
    <dbReference type="NCBI Taxonomy" id="1586287"/>
    <lineage>
        <taxon>Bacteria</taxon>
        <taxon>Bacillati</taxon>
        <taxon>Actinomycetota</taxon>
        <taxon>Actinomycetes</taxon>
        <taxon>Pseudonocardiales</taxon>
        <taxon>Pseudonocardiaceae</taxon>
        <taxon>Lentzea</taxon>
    </lineage>
</organism>
<evidence type="ECO:0000313" key="1">
    <source>
        <dbReference type="EMBL" id="ANZ42563.1"/>
    </source>
</evidence>
<accession>A0A1B2HXY4</accession>
<dbReference type="Proteomes" id="UP000093053">
    <property type="component" value="Chromosome"/>
</dbReference>
<evidence type="ECO:0000313" key="2">
    <source>
        <dbReference type="Proteomes" id="UP000093053"/>
    </source>
</evidence>
<keyword evidence="2" id="KW-1185">Reference proteome</keyword>
<dbReference type="EMBL" id="CP016793">
    <property type="protein sequence ID" value="ANZ42563.1"/>
    <property type="molecule type" value="Genomic_DNA"/>
</dbReference>
<dbReference type="OrthoDB" id="3684536at2"/>
<dbReference type="KEGG" id="led:BBK82_07680"/>
<name>A0A1B2HXY4_9PSEU</name>
<reference evidence="1 2" key="1">
    <citation type="submission" date="2016-07" db="EMBL/GenBank/DDBJ databases">
        <title>Complete genome sequence of the Lentzea guizhouensis DHS C013.</title>
        <authorList>
            <person name="Cao C."/>
        </authorList>
    </citation>
    <scope>NUCLEOTIDE SEQUENCE [LARGE SCALE GENOMIC DNA]</scope>
    <source>
        <strain evidence="1 2">DHS C013</strain>
    </source>
</reference>